<dbReference type="InterPro" id="IPR003778">
    <property type="entry name" value="CT_A_B"/>
</dbReference>
<keyword evidence="1" id="KW-0547">Nucleotide-binding</keyword>
<feature type="region of interest" description="Disordered" evidence="4">
    <location>
        <begin position="164"/>
        <end position="200"/>
    </location>
</feature>
<dbReference type="PANTHER" id="PTHR43309">
    <property type="entry name" value="5-OXOPROLINASE SUBUNIT C"/>
    <property type="match status" value="1"/>
</dbReference>
<dbReference type="SMART" id="SM00797">
    <property type="entry name" value="AHS2"/>
    <property type="match status" value="1"/>
</dbReference>
<evidence type="ECO:0000256" key="4">
    <source>
        <dbReference type="SAM" id="MobiDB-lite"/>
    </source>
</evidence>
<feature type="domain" description="Carboxyltransferase" evidence="5">
    <location>
        <begin position="24"/>
        <end position="342"/>
    </location>
</feature>
<gene>
    <name evidence="6" type="primary">pxpC</name>
    <name evidence="6" type="ORF">GCM10009105_01200</name>
</gene>
<comment type="caution">
    <text evidence="6">The sequence shown here is derived from an EMBL/GenBank/DDBJ whole genome shotgun (WGS) entry which is preliminary data.</text>
</comment>
<dbReference type="Gene3D" id="2.40.100.10">
    <property type="entry name" value="Cyclophilin-like"/>
    <property type="match status" value="1"/>
</dbReference>
<dbReference type="InterPro" id="IPR052708">
    <property type="entry name" value="PxpC"/>
</dbReference>
<evidence type="ECO:0000256" key="1">
    <source>
        <dbReference type="ARBA" id="ARBA00022741"/>
    </source>
</evidence>
<evidence type="ECO:0000256" key="3">
    <source>
        <dbReference type="ARBA" id="ARBA00022840"/>
    </source>
</evidence>
<evidence type="ECO:0000313" key="7">
    <source>
        <dbReference type="Proteomes" id="UP001501523"/>
    </source>
</evidence>
<proteinExistence type="predicted"/>
<keyword evidence="3" id="KW-0067">ATP-binding</keyword>
<dbReference type="PANTHER" id="PTHR43309:SF5">
    <property type="entry name" value="5-OXOPROLINASE SUBUNIT C"/>
    <property type="match status" value="1"/>
</dbReference>
<organism evidence="6 7">
    <name type="scientific">Dokdonella soli</name>
    <dbReference type="NCBI Taxonomy" id="529810"/>
    <lineage>
        <taxon>Bacteria</taxon>
        <taxon>Pseudomonadati</taxon>
        <taxon>Pseudomonadota</taxon>
        <taxon>Gammaproteobacteria</taxon>
        <taxon>Lysobacterales</taxon>
        <taxon>Rhodanobacteraceae</taxon>
        <taxon>Dokdonella</taxon>
    </lineage>
</organism>
<dbReference type="Proteomes" id="UP001501523">
    <property type="component" value="Unassembled WGS sequence"/>
</dbReference>
<dbReference type="RefSeq" id="WP_343786073.1">
    <property type="nucleotide sequence ID" value="NZ_BAAAEU010000001.1"/>
</dbReference>
<keyword evidence="7" id="KW-1185">Reference proteome</keyword>
<name>A0ABN1IBJ4_9GAMM</name>
<dbReference type="Pfam" id="PF02626">
    <property type="entry name" value="CT_A_B"/>
    <property type="match status" value="1"/>
</dbReference>
<dbReference type="InterPro" id="IPR029000">
    <property type="entry name" value="Cyclophilin-like_dom_sf"/>
</dbReference>
<keyword evidence="2" id="KW-0378">Hydrolase</keyword>
<sequence length="358" mass="38035">MSVVVLKSGLLTTLQDRGRRGLAALGIGHAGPMDEVSFRLANALVGNDDSATALEITLLGPRLRFDADAVIALTGAEFPARIDDFEIPAWQPLRVAAGAVLDIGNARRGARGYLAVADGFVVERTLGSAATDVNARIGPLRGRALATQDALALSEGAASAAMPFGSSRDSATEASPLKPLLPEPSAGLRPPSSPQNVSIPAWSLDPRPWFDSDPARPIRLIRGAHFDALDAASRAALFDAEFRIASESNRVGFRLDGPRLALAAPLELVSAPVASGTLQLPPGGQPIALMVEHPTTGGYPRIGQIATIDLPRLAQRRSGERVRFREISLDEAQTRYLERERELARLFDAIATRLNAND</sequence>
<evidence type="ECO:0000259" key="5">
    <source>
        <dbReference type="SMART" id="SM00797"/>
    </source>
</evidence>
<protein>
    <submittedName>
        <fullName evidence="6">5-oxoprolinase subunit PxpC</fullName>
    </submittedName>
</protein>
<accession>A0ABN1IBJ4</accession>
<reference evidence="6 7" key="1">
    <citation type="journal article" date="2019" name="Int. J. Syst. Evol. Microbiol.">
        <title>The Global Catalogue of Microorganisms (GCM) 10K type strain sequencing project: providing services to taxonomists for standard genome sequencing and annotation.</title>
        <authorList>
            <consortium name="The Broad Institute Genomics Platform"/>
            <consortium name="The Broad Institute Genome Sequencing Center for Infectious Disease"/>
            <person name="Wu L."/>
            <person name="Ma J."/>
        </authorList>
    </citation>
    <scope>NUCLEOTIDE SEQUENCE [LARGE SCALE GENOMIC DNA]</scope>
    <source>
        <strain evidence="6 7">JCM 15421</strain>
    </source>
</reference>
<dbReference type="SUPFAM" id="SSF50891">
    <property type="entry name" value="Cyclophilin-like"/>
    <property type="match status" value="1"/>
</dbReference>
<evidence type="ECO:0000313" key="6">
    <source>
        <dbReference type="EMBL" id="GAA0704379.1"/>
    </source>
</evidence>
<dbReference type="EMBL" id="BAAAEU010000001">
    <property type="protein sequence ID" value="GAA0704379.1"/>
    <property type="molecule type" value="Genomic_DNA"/>
</dbReference>
<evidence type="ECO:0000256" key="2">
    <source>
        <dbReference type="ARBA" id="ARBA00022801"/>
    </source>
</evidence>